<dbReference type="Proteomes" id="UP000663877">
    <property type="component" value="Unassembled WGS sequence"/>
</dbReference>
<evidence type="ECO:0000256" key="1">
    <source>
        <dbReference type="SAM" id="Phobius"/>
    </source>
</evidence>
<reference evidence="3" key="1">
    <citation type="submission" date="2021-02" db="EMBL/GenBank/DDBJ databases">
        <authorList>
            <person name="Nowell W R."/>
        </authorList>
    </citation>
    <scope>NUCLEOTIDE SEQUENCE</scope>
</reference>
<sequence length="286" mass="32487">MTTAIESLQQFKETQLLTAQLLTQDLFDSQVSSIVNEFTTETENNFLRLLRLNRNITFVNQILTGLYKNFKFSILSSSSISIANPILIINSFKFLNSTCSCASDPQCKMVSAVYQYKNGVPVPIYIVTGFYISCFTIESLLISTLECFYDNTDCLSNIVNLYDNPALNITRLNSSPNASRFSINSTIGELFSELFIESWNPYSNYSSYFAQCQPVSCTYKSSRRNSLIETITRIVGLIGGLTISLRILVVLFMSAFRRFKRRRHQQEGMETNTSLKSYKIMTAQLP</sequence>
<evidence type="ECO:0000313" key="4">
    <source>
        <dbReference type="Proteomes" id="UP000663832"/>
    </source>
</evidence>
<dbReference type="EMBL" id="CAJNOI010004226">
    <property type="protein sequence ID" value="CAF1540470.1"/>
    <property type="molecule type" value="Genomic_DNA"/>
</dbReference>
<gene>
    <name evidence="2" type="ORF">BJG266_LOCUS45541</name>
    <name evidence="3" type="ORF">QVE165_LOCUS62535</name>
</gene>
<keyword evidence="1" id="KW-0472">Membrane</keyword>
<organism evidence="3 4">
    <name type="scientific">Adineta steineri</name>
    <dbReference type="NCBI Taxonomy" id="433720"/>
    <lineage>
        <taxon>Eukaryota</taxon>
        <taxon>Metazoa</taxon>
        <taxon>Spiralia</taxon>
        <taxon>Gnathifera</taxon>
        <taxon>Rotifera</taxon>
        <taxon>Eurotatoria</taxon>
        <taxon>Bdelloidea</taxon>
        <taxon>Adinetida</taxon>
        <taxon>Adinetidae</taxon>
        <taxon>Adineta</taxon>
    </lineage>
</organism>
<protein>
    <submittedName>
        <fullName evidence="3">Uncharacterized protein</fullName>
    </submittedName>
</protein>
<name>A0A816FA19_9BILA</name>
<proteinExistence type="predicted"/>
<comment type="caution">
    <text evidence="3">The sequence shown here is derived from an EMBL/GenBank/DDBJ whole genome shotgun (WGS) entry which is preliminary data.</text>
</comment>
<evidence type="ECO:0000313" key="3">
    <source>
        <dbReference type="EMBL" id="CAF1657200.1"/>
    </source>
</evidence>
<keyword evidence="1" id="KW-0812">Transmembrane</keyword>
<dbReference type="Proteomes" id="UP000663832">
    <property type="component" value="Unassembled WGS sequence"/>
</dbReference>
<keyword evidence="4" id="KW-1185">Reference proteome</keyword>
<dbReference type="AlphaFoldDB" id="A0A816FA19"/>
<accession>A0A816FA19</accession>
<feature type="transmembrane region" description="Helical" evidence="1">
    <location>
        <begin position="234"/>
        <end position="256"/>
    </location>
</feature>
<keyword evidence="1" id="KW-1133">Transmembrane helix</keyword>
<evidence type="ECO:0000313" key="2">
    <source>
        <dbReference type="EMBL" id="CAF1540470.1"/>
    </source>
</evidence>
<dbReference type="EMBL" id="CAJNOM010004603">
    <property type="protein sequence ID" value="CAF1657200.1"/>
    <property type="molecule type" value="Genomic_DNA"/>
</dbReference>